<dbReference type="InterPro" id="IPR009799">
    <property type="entry name" value="EthD_dom"/>
</dbReference>
<dbReference type="Gene3D" id="3.30.70.100">
    <property type="match status" value="1"/>
</dbReference>
<evidence type="ECO:0000313" key="3">
    <source>
        <dbReference type="Proteomes" id="UP001595752"/>
    </source>
</evidence>
<dbReference type="EMBL" id="JBHRZT010000026">
    <property type="protein sequence ID" value="MFC3883355.1"/>
    <property type="molecule type" value="Genomic_DNA"/>
</dbReference>
<dbReference type="InterPro" id="IPR011008">
    <property type="entry name" value="Dimeric_a/b-barrel"/>
</dbReference>
<sequence length="100" mass="11595">MAKIMIMYPIPTNKEQFDKLYFEEHVPLTKQLKGVTNTFVNKVVQNVNPNQPFYLIVELEFESLDELLHTTATPEWEKIGEDAKRLTPYLPEPPAVCICD</sequence>
<dbReference type="SUPFAM" id="SSF54909">
    <property type="entry name" value="Dimeric alpha+beta barrel"/>
    <property type="match status" value="1"/>
</dbReference>
<protein>
    <submittedName>
        <fullName evidence="2">EthD family reductase</fullName>
    </submittedName>
</protein>
<name>A0ABV8B0J8_9BACI</name>
<dbReference type="NCBIfam" id="TIGR02118">
    <property type="entry name" value="EthD family reductase"/>
    <property type="match status" value="1"/>
</dbReference>
<reference evidence="3" key="1">
    <citation type="journal article" date="2019" name="Int. J. Syst. Evol. Microbiol.">
        <title>The Global Catalogue of Microorganisms (GCM) 10K type strain sequencing project: providing services to taxonomists for standard genome sequencing and annotation.</title>
        <authorList>
            <consortium name="The Broad Institute Genomics Platform"/>
            <consortium name="The Broad Institute Genome Sequencing Center for Infectious Disease"/>
            <person name="Wu L."/>
            <person name="Ma J."/>
        </authorList>
    </citation>
    <scope>NUCLEOTIDE SEQUENCE [LARGE SCALE GENOMIC DNA]</scope>
    <source>
        <strain evidence="3">CCUG 61889</strain>
    </source>
</reference>
<comment type="caution">
    <text evidence="2">The sequence shown here is derived from an EMBL/GenBank/DDBJ whole genome shotgun (WGS) entry which is preliminary data.</text>
</comment>
<dbReference type="RefSeq" id="WP_377913752.1">
    <property type="nucleotide sequence ID" value="NZ_JBHRZT010000026.1"/>
</dbReference>
<proteinExistence type="predicted"/>
<keyword evidence="3" id="KW-1185">Reference proteome</keyword>
<accession>A0ABV8B0J8</accession>
<feature type="domain" description="EthD" evidence="1">
    <location>
        <begin position="13"/>
        <end position="86"/>
    </location>
</feature>
<organism evidence="2 3">
    <name type="scientific">Bacillus songklensis</name>
    <dbReference type="NCBI Taxonomy" id="1069116"/>
    <lineage>
        <taxon>Bacteria</taxon>
        <taxon>Bacillati</taxon>
        <taxon>Bacillota</taxon>
        <taxon>Bacilli</taxon>
        <taxon>Bacillales</taxon>
        <taxon>Bacillaceae</taxon>
        <taxon>Bacillus</taxon>
    </lineage>
</organism>
<dbReference type="Proteomes" id="UP001595752">
    <property type="component" value="Unassembled WGS sequence"/>
</dbReference>
<dbReference type="Pfam" id="PF07110">
    <property type="entry name" value="EthD"/>
    <property type="match status" value="1"/>
</dbReference>
<evidence type="ECO:0000313" key="2">
    <source>
        <dbReference type="EMBL" id="MFC3883355.1"/>
    </source>
</evidence>
<gene>
    <name evidence="2" type="ORF">ACFOU2_07400</name>
</gene>
<evidence type="ECO:0000259" key="1">
    <source>
        <dbReference type="Pfam" id="PF07110"/>
    </source>
</evidence>